<name>A0A1Z5IQL6_9LACO</name>
<reference evidence="4 5" key="1">
    <citation type="submission" date="2015-11" db="EMBL/GenBank/DDBJ databases">
        <title>Draft genome sequences of new species of the genus Lactobacillus isolated from orchardgrass silage.</title>
        <authorList>
            <person name="Tohno M."/>
            <person name="Tanizawa Y."/>
            <person name="Arita M."/>
        </authorList>
    </citation>
    <scope>NUCLEOTIDE SEQUENCE [LARGE SCALE GENOMIC DNA]</scope>
    <source>
        <strain evidence="2 5">IWT140</strain>
        <strain evidence="3 4">IWT25</strain>
    </source>
</reference>
<dbReference type="AlphaFoldDB" id="A0A1Z5IQL6"/>
<dbReference type="RefSeq" id="WP_089088977.1">
    <property type="nucleotide sequence ID" value="NZ_BCMH01000011.1"/>
</dbReference>
<keyword evidence="5" id="KW-1185">Reference proteome</keyword>
<feature type="domain" description="DUF1659" evidence="1">
    <location>
        <begin position="3"/>
        <end position="62"/>
    </location>
</feature>
<gene>
    <name evidence="2" type="ORF">IWT140_01654</name>
    <name evidence="3" type="ORF">IWT25_02583</name>
</gene>
<proteinExistence type="predicted"/>
<evidence type="ECO:0000313" key="4">
    <source>
        <dbReference type="Proteomes" id="UP000198414"/>
    </source>
</evidence>
<protein>
    <recommendedName>
        <fullName evidence="1">DUF1659 domain-containing protein</fullName>
    </recommendedName>
</protein>
<evidence type="ECO:0000313" key="2">
    <source>
        <dbReference type="EMBL" id="GAX04020.1"/>
    </source>
</evidence>
<accession>A0A1Z5IZH2</accession>
<dbReference type="OrthoDB" id="2321883at2"/>
<comment type="caution">
    <text evidence="2">The sequence shown here is derived from an EMBL/GenBank/DDBJ whole genome shotgun (WGS) entry which is preliminary data.</text>
</comment>
<sequence>MNTSWNKTNLTLIMLDADDNKVRLSYNNVVEKPSDDQIKAFAAVVEKLTDLTFFSASLTTTDNKTQVA</sequence>
<dbReference type="Proteomes" id="UP000198430">
    <property type="component" value="Unassembled WGS sequence"/>
</dbReference>
<dbReference type="InterPro" id="IPR012454">
    <property type="entry name" value="DUF1659"/>
</dbReference>
<dbReference type="EMBL" id="BCMI01000048">
    <property type="protein sequence ID" value="GAX07230.1"/>
    <property type="molecule type" value="Genomic_DNA"/>
</dbReference>
<dbReference type="Pfam" id="PF07872">
    <property type="entry name" value="DUF1659"/>
    <property type="match status" value="1"/>
</dbReference>
<organism evidence="2 5">
    <name type="scientific">Secundilactobacillus pentosiphilus</name>
    <dbReference type="NCBI Taxonomy" id="1714682"/>
    <lineage>
        <taxon>Bacteria</taxon>
        <taxon>Bacillati</taxon>
        <taxon>Bacillota</taxon>
        <taxon>Bacilli</taxon>
        <taxon>Lactobacillales</taxon>
        <taxon>Lactobacillaceae</taxon>
        <taxon>Secundilactobacillus</taxon>
    </lineage>
</organism>
<evidence type="ECO:0000313" key="5">
    <source>
        <dbReference type="Proteomes" id="UP000198430"/>
    </source>
</evidence>
<evidence type="ECO:0000259" key="1">
    <source>
        <dbReference type="Pfam" id="PF07872"/>
    </source>
</evidence>
<accession>A0A1Z5IQL6</accession>
<dbReference type="Proteomes" id="UP000198414">
    <property type="component" value="Unassembled WGS sequence"/>
</dbReference>
<evidence type="ECO:0000313" key="3">
    <source>
        <dbReference type="EMBL" id="GAX07230.1"/>
    </source>
</evidence>
<dbReference type="EMBL" id="BCMH01000011">
    <property type="protein sequence ID" value="GAX04020.1"/>
    <property type="molecule type" value="Genomic_DNA"/>
</dbReference>